<name>A0AAP6JE38_9GAMM</name>
<evidence type="ECO:0000259" key="1">
    <source>
        <dbReference type="Pfam" id="PF01656"/>
    </source>
</evidence>
<dbReference type="InterPro" id="IPR027417">
    <property type="entry name" value="P-loop_NTPase"/>
</dbReference>
<dbReference type="Gene3D" id="3.40.50.300">
    <property type="entry name" value="P-loop containing nucleotide triphosphate hydrolases"/>
    <property type="match status" value="1"/>
</dbReference>
<gene>
    <name evidence="2" type="ORF">VCB98_03535</name>
</gene>
<comment type="caution">
    <text evidence="2">The sequence shown here is derived from an EMBL/GenBank/DDBJ whole genome shotgun (WGS) entry which is preliminary data.</text>
</comment>
<protein>
    <submittedName>
        <fullName evidence="2">AAA family ATPase</fullName>
    </submittedName>
</protein>
<evidence type="ECO:0000313" key="2">
    <source>
        <dbReference type="EMBL" id="MEA5444887.1"/>
    </source>
</evidence>
<dbReference type="PANTHER" id="PTHR13696:SF96">
    <property type="entry name" value="COBQ_COBB_MIND_PARA NUCLEOTIDE BINDING DOMAIN-CONTAINING PROTEIN"/>
    <property type="match status" value="1"/>
</dbReference>
<dbReference type="Proteomes" id="UP001302316">
    <property type="component" value="Unassembled WGS sequence"/>
</dbReference>
<feature type="domain" description="CobQ/CobB/MinD/ParA nucleotide binding" evidence="1">
    <location>
        <begin position="4"/>
        <end position="187"/>
    </location>
</feature>
<organism evidence="2 3">
    <name type="scientific">Natronospira elongata</name>
    <dbReference type="NCBI Taxonomy" id="3110268"/>
    <lineage>
        <taxon>Bacteria</taxon>
        <taxon>Pseudomonadati</taxon>
        <taxon>Pseudomonadota</taxon>
        <taxon>Gammaproteobacteria</taxon>
        <taxon>Natronospirales</taxon>
        <taxon>Natronospiraceae</taxon>
        <taxon>Natronospira</taxon>
    </lineage>
</organism>
<dbReference type="EMBL" id="JAYGII010000004">
    <property type="protein sequence ID" value="MEA5444887.1"/>
    <property type="molecule type" value="Genomic_DNA"/>
</dbReference>
<dbReference type="CDD" id="cd02042">
    <property type="entry name" value="ParAB_family"/>
    <property type="match status" value="1"/>
</dbReference>
<dbReference type="PIRSF" id="PIRSF009320">
    <property type="entry name" value="Nuc_binding_HP_1000"/>
    <property type="match status" value="1"/>
</dbReference>
<sequence length="230" mass="26045">MRRIVVINPKGGCGKTTIATNLASYYAVAGHRTSIMDYDVQGSSWQWLQLRGPDRPHIEGVRAAEAVPGATRVWQTRPPEGTERLIVDTPAALDYHRLVEATRGAQAIIIPVLPSNIDIHAASRCIADLLIKARISRRGDRLAVVANRARRHTRVYAKLERFLNSLEIPFITTLRDTQNYVRAVEHGVGIFELPESETRKDRNQWKPLIDWIESRPVHQLIHTRDLKAKT</sequence>
<proteinExistence type="predicted"/>
<dbReference type="AlphaFoldDB" id="A0AAP6JE38"/>
<dbReference type="Pfam" id="PF01656">
    <property type="entry name" value="CbiA"/>
    <property type="match status" value="1"/>
</dbReference>
<dbReference type="InterPro" id="IPR050678">
    <property type="entry name" value="DNA_Partitioning_ATPase"/>
</dbReference>
<evidence type="ECO:0000313" key="3">
    <source>
        <dbReference type="Proteomes" id="UP001302316"/>
    </source>
</evidence>
<dbReference type="SUPFAM" id="SSF52540">
    <property type="entry name" value="P-loop containing nucleoside triphosphate hydrolases"/>
    <property type="match status" value="1"/>
</dbReference>
<dbReference type="RefSeq" id="WP_346050519.1">
    <property type="nucleotide sequence ID" value="NZ_JAYGII010000004.1"/>
</dbReference>
<dbReference type="InterPro" id="IPR002586">
    <property type="entry name" value="CobQ/CobB/MinD/ParA_Nub-bd_dom"/>
</dbReference>
<accession>A0AAP6JE38</accession>
<keyword evidence="3" id="KW-1185">Reference proteome</keyword>
<reference evidence="2 3" key="1">
    <citation type="submission" date="2023-12" db="EMBL/GenBank/DDBJ databases">
        <title>Whole-genome sequencing of halo(alkali)philic microorganisms from hypersaline lakes.</title>
        <authorList>
            <person name="Sorokin D.Y."/>
            <person name="Merkel A.Y."/>
            <person name="Messina E."/>
            <person name="Yakimov M."/>
        </authorList>
    </citation>
    <scope>NUCLEOTIDE SEQUENCE [LARGE SCALE GENOMIC DNA]</scope>
    <source>
        <strain evidence="2 3">AB-CW1</strain>
    </source>
</reference>
<dbReference type="PANTHER" id="PTHR13696">
    <property type="entry name" value="P-LOOP CONTAINING NUCLEOSIDE TRIPHOSPHATE HYDROLASE"/>
    <property type="match status" value="1"/>
</dbReference>